<reference evidence="2 4" key="1">
    <citation type="submission" date="2015-08" db="EMBL/GenBank/DDBJ databases">
        <title>Draft Genome Sequence of Rathayibacter sp. Strain VKM Ac-2596 Isolated from Leaf Gall Induced by Plant-Parasitic Nematodes.</title>
        <authorList>
            <person name="Vasilenko O.V."/>
            <person name="Starodumova I.P."/>
            <person name="Tarlachkov S.V."/>
            <person name="Dorofeeva L.V."/>
            <person name="Evtushenko L.I."/>
        </authorList>
    </citation>
    <scope>NUCLEOTIDE SEQUENCE [LARGE SCALE GENOMIC DNA]</scope>
    <source>
        <strain evidence="2 4">VKM Ac-2596</strain>
    </source>
</reference>
<keyword evidence="4" id="KW-1185">Reference proteome</keyword>
<dbReference type="KEGG" id="rte:GSU10_01705"/>
<dbReference type="Gene3D" id="2.40.10.10">
    <property type="entry name" value="Trypsin-like serine proteases"/>
    <property type="match status" value="2"/>
</dbReference>
<gene>
    <name evidence="2" type="ORF">ACH61_01091</name>
    <name evidence="3" type="ORF">GSU10_01705</name>
</gene>
<evidence type="ECO:0000313" key="2">
    <source>
        <dbReference type="EMBL" id="KZX21787.1"/>
    </source>
</evidence>
<dbReference type="Proteomes" id="UP000076717">
    <property type="component" value="Unassembled WGS sequence"/>
</dbReference>
<dbReference type="EMBL" id="LIIN01000026">
    <property type="protein sequence ID" value="KZX21787.1"/>
    <property type="molecule type" value="Genomic_DNA"/>
</dbReference>
<dbReference type="AlphaFoldDB" id="A0A162J3V2"/>
<sequence length="445" mass="46475">MKRTVLVTTITALLLTTSSVASASGEEQRTPPDATKAIPDSWAYSDVTQSYIDARGADRIEADRARGRLLERIESIPGVTDAGYLISGVDDTTGGLKILWHGSETARKEEVRAAARDADLPVAFVDYPFSWKEVDEQARKIAAMRATLSSIGFELSGVSTVAFDRPSLVAEGSLSATKGPTDDALATKGIVEAAQELVKEAGSLPVDVRISPRFAPIDARPSRTTDVSAFSAGGFMRSFLLDPSASSVCSSGFTLRINDVDRPTTARHCRPAVAGGSWRAYNADSSSYGDRDIRGNVTGTATLASTGIGWTFDGGPGSSDIVPVRGMQKVGVGDLVCTDGGNSGVHCDGKIVDVRYLMTSDEEGDFYTMRAEQVNKNVLGVSGDSGGPVIVPWADGFGAVGILQAAGGVADCGTTNHPAVDCGWAVLFSDIYSVSADLGGTLVTG</sequence>
<dbReference type="OrthoDB" id="5122091at2"/>
<reference evidence="3" key="2">
    <citation type="submission" date="2019-12" db="EMBL/GenBank/DDBJ databases">
        <title>Complete and Draft Genome Sequences of New Strains and Members of Some Known Species of the Genus Rathayibacter isolated from Plants.</title>
        <authorList>
            <person name="Tarlachkov S.V."/>
            <person name="Starodumova I.P."/>
            <person name="Dorofeeva L.V."/>
            <person name="Prisyazhnaya N.V."/>
            <person name="Leyn S.A."/>
            <person name="Zlamal J.E."/>
            <person name="Elane M.L."/>
            <person name="Osterman A.L."/>
            <person name="Nadler S.A."/>
            <person name="Subbotin S.A."/>
            <person name="Evtushenko L.I."/>
        </authorList>
    </citation>
    <scope>NUCLEOTIDE SEQUENCE</scope>
    <source>
        <strain evidence="3">VKM Ac-2761</strain>
    </source>
</reference>
<evidence type="ECO:0008006" key="6">
    <source>
        <dbReference type="Google" id="ProtNLM"/>
    </source>
</evidence>
<feature type="chain" id="PRO_5044057019" description="Trypsin" evidence="1">
    <location>
        <begin position="24"/>
        <end position="445"/>
    </location>
</feature>
<name>A0A162J3V2_9MICO</name>
<dbReference type="InterPro" id="IPR043504">
    <property type="entry name" value="Peptidase_S1_PA_chymotrypsin"/>
</dbReference>
<evidence type="ECO:0000313" key="3">
    <source>
        <dbReference type="EMBL" id="QHC54499.1"/>
    </source>
</evidence>
<accession>A0A162J3V2</accession>
<keyword evidence="1" id="KW-0732">Signal</keyword>
<organism evidence="2 4">
    <name type="scientific">Rathayibacter tanaceti</name>
    <dbReference type="NCBI Taxonomy" id="1671680"/>
    <lineage>
        <taxon>Bacteria</taxon>
        <taxon>Bacillati</taxon>
        <taxon>Actinomycetota</taxon>
        <taxon>Actinomycetes</taxon>
        <taxon>Micrococcales</taxon>
        <taxon>Microbacteriaceae</taxon>
        <taxon>Rathayibacter</taxon>
    </lineage>
</organism>
<feature type="signal peptide" evidence="1">
    <location>
        <begin position="1"/>
        <end position="23"/>
    </location>
</feature>
<dbReference type="Proteomes" id="UP000465031">
    <property type="component" value="Chromosome"/>
</dbReference>
<protein>
    <recommendedName>
        <fullName evidence="6">Trypsin</fullName>
    </recommendedName>
</protein>
<dbReference type="RefSeq" id="WP_068209378.1">
    <property type="nucleotide sequence ID" value="NZ_CP047186.1"/>
</dbReference>
<evidence type="ECO:0000313" key="5">
    <source>
        <dbReference type="Proteomes" id="UP000465031"/>
    </source>
</evidence>
<reference evidence="5" key="3">
    <citation type="submission" date="2019-12" db="EMBL/GenBank/DDBJ databases">
        <title>Complete and draft genome sequences of new strains and members of some known species of the genus Rathayibacter isolated from plants.</title>
        <authorList>
            <person name="Tarlachkov S.V."/>
            <person name="Starodumova I.P."/>
            <person name="Dorofeeva L.V."/>
            <person name="Prisyazhnaya N.V."/>
            <person name="Leyn S."/>
            <person name="Zlamal J."/>
            <person name="Elan M."/>
            <person name="Osterman A.L."/>
            <person name="Nadler S."/>
            <person name="Subbotin S.A."/>
            <person name="Evtushenko L.I."/>
        </authorList>
    </citation>
    <scope>NUCLEOTIDE SEQUENCE [LARGE SCALE GENOMIC DNA]</scope>
    <source>
        <strain evidence="5">VKM Ac-2761</strain>
    </source>
</reference>
<evidence type="ECO:0000313" key="4">
    <source>
        <dbReference type="Proteomes" id="UP000076717"/>
    </source>
</evidence>
<proteinExistence type="predicted"/>
<evidence type="ECO:0000256" key="1">
    <source>
        <dbReference type="SAM" id="SignalP"/>
    </source>
</evidence>
<dbReference type="EMBL" id="CP047186">
    <property type="protein sequence ID" value="QHC54499.1"/>
    <property type="molecule type" value="Genomic_DNA"/>
</dbReference>